<feature type="domain" description="Ketoreductase" evidence="3">
    <location>
        <begin position="7"/>
        <end position="216"/>
    </location>
</feature>
<dbReference type="AlphaFoldDB" id="A0A418Y0S1"/>
<dbReference type="InterPro" id="IPR002347">
    <property type="entry name" value="SDR_fam"/>
</dbReference>
<comment type="caution">
    <text evidence="4">The sequence shown here is derived from an EMBL/GenBank/DDBJ whole genome shotgun (WGS) entry which is preliminary data.</text>
</comment>
<keyword evidence="2" id="KW-0560">Oxidoreductase</keyword>
<proteinExistence type="inferred from homology"/>
<dbReference type="SMART" id="SM00822">
    <property type="entry name" value="PKS_KR"/>
    <property type="match status" value="1"/>
</dbReference>
<reference evidence="4 5" key="1">
    <citation type="submission" date="2018-09" db="EMBL/GenBank/DDBJ databases">
        <authorList>
            <person name="Zhu H."/>
        </authorList>
    </citation>
    <scope>NUCLEOTIDE SEQUENCE [LARGE SCALE GENOMIC DNA]</scope>
    <source>
        <strain evidence="4 5">K1S02-61</strain>
    </source>
</reference>
<dbReference type="PRINTS" id="PR00081">
    <property type="entry name" value="GDHRDH"/>
</dbReference>
<name>A0A418Y0S1_9BURK</name>
<dbReference type="SUPFAM" id="SSF51735">
    <property type="entry name" value="NAD(P)-binding Rossmann-fold domains"/>
    <property type="match status" value="1"/>
</dbReference>
<dbReference type="InterPro" id="IPR020904">
    <property type="entry name" value="Sc_DH/Rdtase_CS"/>
</dbReference>
<dbReference type="FunFam" id="3.40.50.720:FF:000084">
    <property type="entry name" value="Short-chain dehydrogenase reductase"/>
    <property type="match status" value="1"/>
</dbReference>
<dbReference type="RefSeq" id="WP_119810575.1">
    <property type="nucleotide sequence ID" value="NZ_QYUP01000092.1"/>
</dbReference>
<evidence type="ECO:0000313" key="4">
    <source>
        <dbReference type="EMBL" id="RJG18846.1"/>
    </source>
</evidence>
<dbReference type="InterPro" id="IPR057326">
    <property type="entry name" value="KR_dom"/>
</dbReference>
<sequence length="279" mass="28924">MKKLQGKVFIVTGAARMRGIGRATALRLAADGADVVVSAMARAPADFPDHERAAGWRGVESLAAEIAQLGQRSLALDCDVSNAAQVQAMVAATIAKMGRIDGVVNNAGVAGGAGAAPILDLDEADWQRTLDVNLNGVFLVSKYVGRALLEQGQGGAIVNLSSLAGRMGMAGYGGYCASKFGVVGLTQQMAQELARHAIRVNCVCPGSVETDMMDGTFSRIGERTGAGFDKIKSGTAKGIPMRRQGHPEEQAAAISFLLGPDAAYMTGQTINVDGGVRMD</sequence>
<protein>
    <submittedName>
        <fullName evidence="4">SDR family oxidoreductase</fullName>
    </submittedName>
</protein>
<dbReference type="Gene3D" id="3.40.50.720">
    <property type="entry name" value="NAD(P)-binding Rossmann-like Domain"/>
    <property type="match status" value="1"/>
</dbReference>
<dbReference type="PROSITE" id="PS00061">
    <property type="entry name" value="ADH_SHORT"/>
    <property type="match status" value="1"/>
</dbReference>
<dbReference type="EMBL" id="QYUP01000092">
    <property type="protein sequence ID" value="RJG18846.1"/>
    <property type="molecule type" value="Genomic_DNA"/>
</dbReference>
<dbReference type="Proteomes" id="UP000284006">
    <property type="component" value="Unassembled WGS sequence"/>
</dbReference>
<dbReference type="PANTHER" id="PTHR42760">
    <property type="entry name" value="SHORT-CHAIN DEHYDROGENASES/REDUCTASES FAMILY MEMBER"/>
    <property type="match status" value="1"/>
</dbReference>
<dbReference type="PANTHER" id="PTHR42760:SF133">
    <property type="entry name" value="3-OXOACYL-[ACYL-CARRIER-PROTEIN] REDUCTASE"/>
    <property type="match status" value="1"/>
</dbReference>
<accession>A0A418Y0S1</accession>
<evidence type="ECO:0000256" key="1">
    <source>
        <dbReference type="ARBA" id="ARBA00006484"/>
    </source>
</evidence>
<evidence type="ECO:0000313" key="5">
    <source>
        <dbReference type="Proteomes" id="UP000284006"/>
    </source>
</evidence>
<dbReference type="PRINTS" id="PR00080">
    <property type="entry name" value="SDRFAMILY"/>
</dbReference>
<comment type="similarity">
    <text evidence="1">Belongs to the short-chain dehydrogenases/reductases (SDR) family.</text>
</comment>
<evidence type="ECO:0000256" key="2">
    <source>
        <dbReference type="ARBA" id="ARBA00023002"/>
    </source>
</evidence>
<evidence type="ECO:0000259" key="3">
    <source>
        <dbReference type="SMART" id="SM00822"/>
    </source>
</evidence>
<dbReference type="GO" id="GO:0016616">
    <property type="term" value="F:oxidoreductase activity, acting on the CH-OH group of donors, NAD or NADP as acceptor"/>
    <property type="evidence" value="ECO:0007669"/>
    <property type="project" value="UniProtKB-ARBA"/>
</dbReference>
<dbReference type="InterPro" id="IPR036291">
    <property type="entry name" value="NAD(P)-bd_dom_sf"/>
</dbReference>
<organism evidence="4 5">
    <name type="scientific">Massilia cavernae</name>
    <dbReference type="NCBI Taxonomy" id="2320864"/>
    <lineage>
        <taxon>Bacteria</taxon>
        <taxon>Pseudomonadati</taxon>
        <taxon>Pseudomonadota</taxon>
        <taxon>Betaproteobacteria</taxon>
        <taxon>Burkholderiales</taxon>
        <taxon>Oxalobacteraceae</taxon>
        <taxon>Telluria group</taxon>
        <taxon>Massilia</taxon>
    </lineage>
</organism>
<dbReference type="Pfam" id="PF13561">
    <property type="entry name" value="adh_short_C2"/>
    <property type="match status" value="1"/>
</dbReference>
<keyword evidence="5" id="KW-1185">Reference proteome</keyword>
<gene>
    <name evidence="4" type="ORF">D3872_09675</name>
</gene>
<dbReference type="OrthoDB" id="9802564at2"/>